<protein>
    <submittedName>
        <fullName evidence="2">Uncharacterized protein</fullName>
    </submittedName>
</protein>
<evidence type="ECO:0000313" key="3">
    <source>
        <dbReference type="Proteomes" id="UP001214576"/>
    </source>
</evidence>
<comment type="caution">
    <text evidence="2">The sequence shown here is derived from an EMBL/GenBank/DDBJ whole genome shotgun (WGS) entry which is preliminary data.</text>
</comment>
<dbReference type="AlphaFoldDB" id="A0AAD4UK99"/>
<evidence type="ECO:0000256" key="1">
    <source>
        <dbReference type="SAM" id="MobiDB-lite"/>
    </source>
</evidence>
<feature type="compositionally biased region" description="Polar residues" evidence="1">
    <location>
        <begin position="193"/>
        <end position="202"/>
    </location>
</feature>
<evidence type="ECO:0000313" key="2">
    <source>
        <dbReference type="EMBL" id="KAI4547596.1"/>
    </source>
</evidence>
<keyword evidence="3" id="KW-1185">Reference proteome</keyword>
<organism evidence="2 3">
    <name type="scientific">Ovis ammon polii</name>
    <dbReference type="NCBI Taxonomy" id="230172"/>
    <lineage>
        <taxon>Eukaryota</taxon>
        <taxon>Metazoa</taxon>
        <taxon>Chordata</taxon>
        <taxon>Craniata</taxon>
        <taxon>Vertebrata</taxon>
        <taxon>Euteleostomi</taxon>
        <taxon>Mammalia</taxon>
        <taxon>Eutheria</taxon>
        <taxon>Laurasiatheria</taxon>
        <taxon>Artiodactyla</taxon>
        <taxon>Ruminantia</taxon>
        <taxon>Pecora</taxon>
        <taxon>Bovidae</taxon>
        <taxon>Caprinae</taxon>
        <taxon>Ovis</taxon>
    </lineage>
</organism>
<proteinExistence type="predicted"/>
<name>A0AAD4UK99_OVIAM</name>
<dbReference type="Proteomes" id="UP001214576">
    <property type="component" value="Unassembled WGS sequence"/>
</dbReference>
<reference evidence="2" key="1">
    <citation type="submission" date="2022-03" db="EMBL/GenBank/DDBJ databases">
        <title>Genomic analyses of argali, domestic sheep and their hybrids provide insights into chromosomal evolution, heterosis and genetic basis of agronomic traits.</title>
        <authorList>
            <person name="Li M."/>
        </authorList>
    </citation>
    <scope>NUCLEOTIDE SEQUENCE</scope>
    <source>
        <strain evidence="2">CAU-MHL-2022a</strain>
        <tissue evidence="2">Skin</tissue>
    </source>
</reference>
<feature type="compositionally biased region" description="Basic and acidic residues" evidence="1">
    <location>
        <begin position="177"/>
        <end position="188"/>
    </location>
</feature>
<feature type="region of interest" description="Disordered" evidence="1">
    <location>
        <begin position="177"/>
        <end position="213"/>
    </location>
</feature>
<sequence length="213" mass="22989">MAVLGAAPRGGTASEQDTGINRKGLKGHPQDQNRRAKGSVASSRTPPRPEARRPSSRRRGCCWPCATEQTQNPLPGTDSFLQREEREENGVRDTHALTTQIFSVFITLCWLQFHSTSLPLGGGGRVAVMDPDKRAGQSLLLVSVPGGGDCRGPGWRSSPSSVETVLAGEEWLTCCDDERPPTVLRRPDMGPSPCTSRCSQSPAEPLAERSTRV</sequence>
<dbReference type="EMBL" id="JAKZEL010000002">
    <property type="protein sequence ID" value="KAI4547596.1"/>
    <property type="molecule type" value="Genomic_DNA"/>
</dbReference>
<accession>A0AAD4UK99</accession>
<gene>
    <name evidence="2" type="ORF">MG293_004151</name>
</gene>
<feature type="region of interest" description="Disordered" evidence="1">
    <location>
        <begin position="1"/>
        <end position="79"/>
    </location>
</feature>